<dbReference type="Proteomes" id="UP001174136">
    <property type="component" value="Unassembled WGS sequence"/>
</dbReference>
<reference evidence="1" key="1">
    <citation type="journal article" date="2023" name="Front. Mar. Sci.">
        <title>A new Merluccius polli reference genome to investigate the effects of global change in West African waters.</title>
        <authorList>
            <person name="Mateo J.L."/>
            <person name="Blanco-Fernandez C."/>
            <person name="Garcia-Vazquez E."/>
            <person name="Machado-Schiaffino G."/>
        </authorList>
    </citation>
    <scope>NUCLEOTIDE SEQUENCE</scope>
    <source>
        <strain evidence="1">C29</strain>
        <tissue evidence="1">Fin</tissue>
    </source>
</reference>
<comment type="caution">
    <text evidence="1">The sequence shown here is derived from an EMBL/GenBank/DDBJ whole genome shotgun (WGS) entry which is preliminary data.</text>
</comment>
<gene>
    <name evidence="1" type="ORF">N1851_029700</name>
</gene>
<accession>A0AA47NQL5</accession>
<dbReference type="EMBL" id="JAOPHQ010005691">
    <property type="protein sequence ID" value="KAK0134686.1"/>
    <property type="molecule type" value="Genomic_DNA"/>
</dbReference>
<proteinExistence type="predicted"/>
<name>A0AA47NQL5_MERPO</name>
<protein>
    <submittedName>
        <fullName evidence="1">Uncharacterized protein</fullName>
    </submittedName>
</protein>
<dbReference type="AlphaFoldDB" id="A0AA47NQL5"/>
<organism evidence="1 2">
    <name type="scientific">Merluccius polli</name>
    <name type="common">Benguela hake</name>
    <name type="synonym">Merluccius cadenati</name>
    <dbReference type="NCBI Taxonomy" id="89951"/>
    <lineage>
        <taxon>Eukaryota</taxon>
        <taxon>Metazoa</taxon>
        <taxon>Chordata</taxon>
        <taxon>Craniata</taxon>
        <taxon>Vertebrata</taxon>
        <taxon>Euteleostomi</taxon>
        <taxon>Actinopterygii</taxon>
        <taxon>Neopterygii</taxon>
        <taxon>Teleostei</taxon>
        <taxon>Neoteleostei</taxon>
        <taxon>Acanthomorphata</taxon>
        <taxon>Zeiogadaria</taxon>
        <taxon>Gadariae</taxon>
        <taxon>Gadiformes</taxon>
        <taxon>Gadoidei</taxon>
        <taxon>Merlucciidae</taxon>
        <taxon>Merluccius</taxon>
    </lineage>
</organism>
<keyword evidence="2" id="KW-1185">Reference proteome</keyword>
<sequence>MELKAIQKDLKGKIREAREQHSLRLLEELIGDSPSTAQLKEGFLDINNGLNTSLISSDPGQLLLNGLVNRNSSKRISAAKLDGEASLQEVGMHFRVAYRVLDHCDIVADLNVETSPAAHGLSFWGRHSSKQPDKVLCLCILDLCGSVSIYTCGVWWPHSLSRIVGR</sequence>
<evidence type="ECO:0000313" key="2">
    <source>
        <dbReference type="Proteomes" id="UP001174136"/>
    </source>
</evidence>
<evidence type="ECO:0000313" key="1">
    <source>
        <dbReference type="EMBL" id="KAK0134686.1"/>
    </source>
</evidence>